<keyword evidence="1" id="KW-0812">Transmembrane</keyword>
<evidence type="ECO:0000256" key="1">
    <source>
        <dbReference type="SAM" id="Phobius"/>
    </source>
</evidence>
<protein>
    <submittedName>
        <fullName evidence="2">Uncharacterized protein</fullName>
    </submittedName>
</protein>
<name>A0A9Q0J431_9ROSI</name>
<keyword evidence="3" id="KW-1185">Reference proteome</keyword>
<keyword evidence="1" id="KW-0472">Membrane</keyword>
<proteinExistence type="predicted"/>
<reference evidence="2" key="1">
    <citation type="submission" date="2022-02" db="EMBL/GenBank/DDBJ databases">
        <authorList>
            <person name="Henning P.M."/>
            <person name="McCubbin A.G."/>
            <person name="Shore J.S."/>
        </authorList>
    </citation>
    <scope>NUCLEOTIDE SEQUENCE</scope>
    <source>
        <strain evidence="2">F60SS</strain>
        <tissue evidence="2">Leaves</tissue>
    </source>
</reference>
<dbReference type="Proteomes" id="UP001141552">
    <property type="component" value="Unassembled WGS sequence"/>
</dbReference>
<accession>A0A9Q0J431</accession>
<sequence>MKPLMIQPSFQAARLSVREVAGVPIPPFSLICTHASKSSVQQFAGVFLHMEPAAAYLHLSMPTTVGVPLVAPTQDNPPPLLPVPTPFMTTPLTCADCFPGPFLYPNPAAASSLNPSTSTFNIPSLVQSAFFLLFCLWLLLAYTLVVSLVIQARRNKWRFLAIPRGIESSKHEAPTRTLNYTRGMALHSVISSKFMQ</sequence>
<evidence type="ECO:0000313" key="2">
    <source>
        <dbReference type="EMBL" id="KAJ4827297.1"/>
    </source>
</evidence>
<organism evidence="2 3">
    <name type="scientific">Turnera subulata</name>
    <dbReference type="NCBI Taxonomy" id="218843"/>
    <lineage>
        <taxon>Eukaryota</taxon>
        <taxon>Viridiplantae</taxon>
        <taxon>Streptophyta</taxon>
        <taxon>Embryophyta</taxon>
        <taxon>Tracheophyta</taxon>
        <taxon>Spermatophyta</taxon>
        <taxon>Magnoliopsida</taxon>
        <taxon>eudicotyledons</taxon>
        <taxon>Gunneridae</taxon>
        <taxon>Pentapetalae</taxon>
        <taxon>rosids</taxon>
        <taxon>fabids</taxon>
        <taxon>Malpighiales</taxon>
        <taxon>Passifloraceae</taxon>
        <taxon>Turnera</taxon>
    </lineage>
</organism>
<evidence type="ECO:0000313" key="3">
    <source>
        <dbReference type="Proteomes" id="UP001141552"/>
    </source>
</evidence>
<gene>
    <name evidence="2" type="ORF">Tsubulata_042950</name>
</gene>
<reference evidence="2" key="2">
    <citation type="journal article" date="2023" name="Plants (Basel)">
        <title>Annotation of the Turnera subulata (Passifloraceae) Draft Genome Reveals the S-Locus Evolved after the Divergence of Turneroideae from Passifloroideae in a Stepwise Manner.</title>
        <authorList>
            <person name="Henning P.M."/>
            <person name="Roalson E.H."/>
            <person name="Mir W."/>
            <person name="McCubbin A.G."/>
            <person name="Shore J.S."/>
        </authorList>
    </citation>
    <scope>NUCLEOTIDE SEQUENCE</scope>
    <source>
        <strain evidence="2">F60SS</strain>
    </source>
</reference>
<comment type="caution">
    <text evidence="2">The sequence shown here is derived from an EMBL/GenBank/DDBJ whole genome shotgun (WGS) entry which is preliminary data.</text>
</comment>
<dbReference type="AlphaFoldDB" id="A0A9Q0J431"/>
<keyword evidence="1" id="KW-1133">Transmembrane helix</keyword>
<dbReference type="EMBL" id="JAKUCV010006441">
    <property type="protein sequence ID" value="KAJ4827297.1"/>
    <property type="molecule type" value="Genomic_DNA"/>
</dbReference>
<feature type="transmembrane region" description="Helical" evidence="1">
    <location>
        <begin position="129"/>
        <end position="150"/>
    </location>
</feature>